<gene>
    <name evidence="1" type="ORF">GCM10014713_21570</name>
</gene>
<dbReference type="Pfam" id="PF14390">
    <property type="entry name" value="DUF4420"/>
    <property type="match status" value="1"/>
</dbReference>
<reference evidence="1" key="2">
    <citation type="submission" date="2020-09" db="EMBL/GenBank/DDBJ databases">
        <authorList>
            <person name="Sun Q."/>
            <person name="Ohkuma M."/>
        </authorList>
    </citation>
    <scope>NUCLEOTIDE SEQUENCE</scope>
    <source>
        <strain evidence="1">JCM 3172</strain>
    </source>
</reference>
<evidence type="ECO:0008006" key="3">
    <source>
        <dbReference type="Google" id="ProtNLM"/>
    </source>
</evidence>
<comment type="caution">
    <text evidence="1">The sequence shown here is derived from an EMBL/GenBank/DDBJ whole genome shotgun (WGS) entry which is preliminary data.</text>
</comment>
<organism evidence="1 2">
    <name type="scientific">Streptomyces purpureus</name>
    <dbReference type="NCBI Taxonomy" id="1951"/>
    <lineage>
        <taxon>Bacteria</taxon>
        <taxon>Bacillati</taxon>
        <taxon>Actinomycetota</taxon>
        <taxon>Actinomycetes</taxon>
        <taxon>Kitasatosporales</taxon>
        <taxon>Streptomycetaceae</taxon>
        <taxon>Streptomyces</taxon>
    </lineage>
</organism>
<sequence length="326" mass="36356">MTEPRSDAVGSLVAWTDVEHYLGRRLSVPFRLRQSPRVDYVVTPDGEIALHLQLGPRERLPRSPFPMVRIEEIADQGLRMARLRTTRAQLLRDFHDLVNAIADRVITHRRTAEQAFNETVRAWSALLDRPRGQSSERRIGLMGELATLQALSATHGYAAAVDAWKGPQGEEHDFGLPDFDLEVKTTASEQRLHTIHGSGQLTPTGDRPLWFASLQLTRGGTGGRTLAECVAAVRGKIAEEAPSHLDRFDRHLESAGWDPETMDDERWQLRAAPLVLAADERLPRLDATSVPEHLRARIRDISYTIDVSGLDPSPHAPSLLVGLRLP</sequence>
<dbReference type="RefSeq" id="WP_189201302.1">
    <property type="nucleotide sequence ID" value="NZ_BMQQ01000006.1"/>
</dbReference>
<dbReference type="AlphaFoldDB" id="A0A918H1R4"/>
<keyword evidence="2" id="KW-1185">Reference proteome</keyword>
<proteinExistence type="predicted"/>
<protein>
    <recommendedName>
        <fullName evidence="3">PD-(D/E)XK motif protein</fullName>
    </recommendedName>
</protein>
<accession>A0A918H1R4</accession>
<evidence type="ECO:0000313" key="1">
    <source>
        <dbReference type="EMBL" id="GGT27815.1"/>
    </source>
</evidence>
<dbReference type="InterPro" id="IPR025534">
    <property type="entry name" value="DUF4420"/>
</dbReference>
<name>A0A918H1R4_9ACTN</name>
<evidence type="ECO:0000313" key="2">
    <source>
        <dbReference type="Proteomes" id="UP000619486"/>
    </source>
</evidence>
<dbReference type="Proteomes" id="UP000619486">
    <property type="component" value="Unassembled WGS sequence"/>
</dbReference>
<dbReference type="EMBL" id="BMQQ01000006">
    <property type="protein sequence ID" value="GGT27815.1"/>
    <property type="molecule type" value="Genomic_DNA"/>
</dbReference>
<reference evidence="1" key="1">
    <citation type="journal article" date="2014" name="Int. J. Syst. Evol. Microbiol.">
        <title>Complete genome sequence of Corynebacterium casei LMG S-19264T (=DSM 44701T), isolated from a smear-ripened cheese.</title>
        <authorList>
            <consortium name="US DOE Joint Genome Institute (JGI-PGF)"/>
            <person name="Walter F."/>
            <person name="Albersmeier A."/>
            <person name="Kalinowski J."/>
            <person name="Ruckert C."/>
        </authorList>
    </citation>
    <scope>NUCLEOTIDE SEQUENCE</scope>
    <source>
        <strain evidence="1">JCM 3172</strain>
    </source>
</reference>